<protein>
    <submittedName>
        <fullName evidence="11">Na+:H+ antiporter, NhaC family</fullName>
    </submittedName>
</protein>
<dbReference type="AlphaFoldDB" id="A0A1T4MY35"/>
<dbReference type="InterPro" id="IPR052180">
    <property type="entry name" value="NhaC_Na-H+_Antiporter"/>
</dbReference>
<feature type="transmembrane region" description="Helical" evidence="9">
    <location>
        <begin position="157"/>
        <end position="176"/>
    </location>
</feature>
<keyword evidence="2" id="KW-0813">Transport</keyword>
<name>A0A1T4MY35_9FUSO</name>
<dbReference type="STRING" id="180163.SAMN02745174_01372"/>
<keyword evidence="4" id="KW-1003">Cell membrane</keyword>
<feature type="domain" description="Na+/H+ antiporter NhaC-like C-terminal" evidence="10">
    <location>
        <begin position="125"/>
        <end position="405"/>
    </location>
</feature>
<proteinExistence type="inferred from homology"/>
<dbReference type="GO" id="GO:0005886">
    <property type="term" value="C:plasma membrane"/>
    <property type="evidence" value="ECO:0007669"/>
    <property type="project" value="UniProtKB-SubCell"/>
</dbReference>
<keyword evidence="3" id="KW-0050">Antiport</keyword>
<evidence type="ECO:0000313" key="11">
    <source>
        <dbReference type="EMBL" id="SJZ71754.1"/>
    </source>
</evidence>
<dbReference type="PANTHER" id="PTHR33451">
    <property type="entry name" value="MALATE-2H(+)/NA(+)-LACTATE ANTIPORTER"/>
    <property type="match status" value="1"/>
</dbReference>
<dbReference type="RefSeq" id="WP_078693866.1">
    <property type="nucleotide sequence ID" value="NZ_FUWX01000009.1"/>
</dbReference>
<dbReference type="GO" id="GO:0015297">
    <property type="term" value="F:antiporter activity"/>
    <property type="evidence" value="ECO:0007669"/>
    <property type="project" value="UniProtKB-KW"/>
</dbReference>
<evidence type="ECO:0000256" key="1">
    <source>
        <dbReference type="ARBA" id="ARBA00004651"/>
    </source>
</evidence>
<keyword evidence="12" id="KW-1185">Reference proteome</keyword>
<keyword evidence="5 9" id="KW-0812">Transmembrane</keyword>
<gene>
    <name evidence="11" type="ORF">SAMN02745174_01372</name>
</gene>
<evidence type="ECO:0000256" key="6">
    <source>
        <dbReference type="ARBA" id="ARBA00022989"/>
    </source>
</evidence>
<comment type="similarity">
    <text evidence="8">Belongs to the NhaC Na(+)/H(+) (TC 2.A.35) antiporter family.</text>
</comment>
<keyword evidence="7 9" id="KW-0472">Membrane</keyword>
<dbReference type="Pfam" id="PF03553">
    <property type="entry name" value="Na_H_antiporter"/>
    <property type="match status" value="1"/>
</dbReference>
<feature type="transmembrane region" description="Helical" evidence="9">
    <location>
        <begin position="196"/>
        <end position="215"/>
    </location>
</feature>
<feature type="transmembrane region" description="Helical" evidence="9">
    <location>
        <begin position="39"/>
        <end position="63"/>
    </location>
</feature>
<evidence type="ECO:0000256" key="9">
    <source>
        <dbReference type="SAM" id="Phobius"/>
    </source>
</evidence>
<feature type="transmembrane region" description="Helical" evidence="9">
    <location>
        <begin position="222"/>
        <end position="245"/>
    </location>
</feature>
<feature type="transmembrane region" description="Helical" evidence="9">
    <location>
        <begin position="265"/>
        <end position="291"/>
    </location>
</feature>
<evidence type="ECO:0000256" key="8">
    <source>
        <dbReference type="ARBA" id="ARBA00038435"/>
    </source>
</evidence>
<dbReference type="PANTHER" id="PTHR33451:SF3">
    <property type="entry name" value="MALATE-2H(+)_NA(+)-LACTATE ANTIPORTER"/>
    <property type="match status" value="1"/>
</dbReference>
<dbReference type="Proteomes" id="UP000191153">
    <property type="component" value="Unassembled WGS sequence"/>
</dbReference>
<dbReference type="OrthoDB" id="9762978at2"/>
<dbReference type="EMBL" id="FUWX01000009">
    <property type="protein sequence ID" value="SJZ71754.1"/>
    <property type="molecule type" value="Genomic_DNA"/>
</dbReference>
<accession>A0A1T4MY35</accession>
<evidence type="ECO:0000256" key="5">
    <source>
        <dbReference type="ARBA" id="ARBA00022692"/>
    </source>
</evidence>
<feature type="transmembrane region" description="Helical" evidence="9">
    <location>
        <begin position="312"/>
        <end position="336"/>
    </location>
</feature>
<organism evidence="11 12">
    <name type="scientific">Cetobacterium ceti</name>
    <dbReference type="NCBI Taxonomy" id="180163"/>
    <lineage>
        <taxon>Bacteria</taxon>
        <taxon>Fusobacteriati</taxon>
        <taxon>Fusobacteriota</taxon>
        <taxon>Fusobacteriia</taxon>
        <taxon>Fusobacteriales</taxon>
        <taxon>Fusobacteriaceae</taxon>
        <taxon>Cetobacterium</taxon>
    </lineage>
</organism>
<evidence type="ECO:0000313" key="12">
    <source>
        <dbReference type="Proteomes" id="UP000191153"/>
    </source>
</evidence>
<evidence type="ECO:0000256" key="2">
    <source>
        <dbReference type="ARBA" id="ARBA00022448"/>
    </source>
</evidence>
<evidence type="ECO:0000259" key="10">
    <source>
        <dbReference type="Pfam" id="PF03553"/>
    </source>
</evidence>
<evidence type="ECO:0000256" key="4">
    <source>
        <dbReference type="ARBA" id="ARBA00022475"/>
    </source>
</evidence>
<keyword evidence="6 9" id="KW-1133">Transmembrane helix</keyword>
<feature type="transmembrane region" description="Helical" evidence="9">
    <location>
        <begin position="75"/>
        <end position="105"/>
    </location>
</feature>
<evidence type="ECO:0000256" key="3">
    <source>
        <dbReference type="ARBA" id="ARBA00022449"/>
    </source>
</evidence>
<sequence length="416" mass="46297">MYICIFLFLLAVTLSSIRFKSLKQTLILAKIGGEKSYPLLFIFIMLGILSASWFLSGTIPALIYYGTKIINPQYFYLSVFLILSIFSFLLGSCFGSVGTIGIVLLSLGKGFQMDTLITGGAIISGAYFGDRSSPISSSANFVAILTETNIYKNVKNMFKTGVIPFILTGFLYFYLGYSNTFTQGDISLINEIPKKFQISFLSFLPLFILIILSIIRCNLKKTLIFTSLSSFLLAIFYQNYSLAYIFKSTILGFHLDKSDNLASIIKGGGIVSMSSAVIMTFLSCGIVKLLENIGVFENISNKIGIIYKDWKLYLYLMFVSLFTAGASLSQSTSILLTSELMKKTYEKSGKNSDDLAIDIENTCVVLCGLVPWCISISVPSAMLELNSFSIIPWAFYLYLLPLINFFYKFPKKSDSH</sequence>
<evidence type="ECO:0000256" key="7">
    <source>
        <dbReference type="ARBA" id="ARBA00023136"/>
    </source>
</evidence>
<feature type="transmembrane region" description="Helical" evidence="9">
    <location>
        <begin position="111"/>
        <end position="129"/>
    </location>
</feature>
<dbReference type="InterPro" id="IPR018461">
    <property type="entry name" value="Na/H_Antiport_NhaC-like_C"/>
</dbReference>
<comment type="subcellular location">
    <subcellularLocation>
        <location evidence="1">Cell membrane</location>
        <topology evidence="1">Multi-pass membrane protein</topology>
    </subcellularLocation>
</comment>
<reference evidence="11 12" key="1">
    <citation type="submission" date="2017-02" db="EMBL/GenBank/DDBJ databases">
        <authorList>
            <person name="Peterson S.W."/>
        </authorList>
    </citation>
    <scope>NUCLEOTIDE SEQUENCE [LARGE SCALE GENOMIC DNA]</scope>
    <source>
        <strain evidence="11 12">ATCC 700028</strain>
    </source>
</reference>
<feature type="transmembrane region" description="Helical" evidence="9">
    <location>
        <begin position="390"/>
        <end position="407"/>
    </location>
</feature>